<sequence>MSKLILDKFFCMKEQLKDVIAKFKTIEKQKLCEGNDSDRMYYKGQKEAFEGSLILLLDLETEVLTHFNQEEKKIISTINTDYIFIVKKQEDIIGTCSILCDNFKEAFQHRNKLLFYVYEEATDVEVFRYENGSLVRVNTDN</sequence>
<reference evidence="1 2" key="1">
    <citation type="submission" date="2017-09" db="EMBL/GenBank/DDBJ databases">
        <title>Large-scale bioinformatics analysis of Bacillus genomes uncovers conserved roles of natural products in bacterial physiology.</title>
        <authorList>
            <consortium name="Agbiome Team Llc"/>
            <person name="Bleich R.M."/>
            <person name="Grubbs K.J."/>
            <person name="Santa Maria K.C."/>
            <person name="Allen S.E."/>
            <person name="Farag S."/>
            <person name="Shank E.A."/>
            <person name="Bowers A."/>
        </authorList>
    </citation>
    <scope>NUCLEOTIDE SEQUENCE [LARGE SCALE GENOMIC DNA]</scope>
    <source>
        <strain evidence="1 2">AFS060060</strain>
    </source>
</reference>
<proteinExistence type="predicted"/>
<organism evidence="1 2">
    <name type="scientific">Bacillus thuringiensis</name>
    <dbReference type="NCBI Taxonomy" id="1428"/>
    <lineage>
        <taxon>Bacteria</taxon>
        <taxon>Bacillati</taxon>
        <taxon>Bacillota</taxon>
        <taxon>Bacilli</taxon>
        <taxon>Bacillales</taxon>
        <taxon>Bacillaceae</taxon>
        <taxon>Bacillus</taxon>
        <taxon>Bacillus cereus group</taxon>
    </lineage>
</organism>
<accession>A0A9X7GFX2</accession>
<name>A0A9X7GFX2_BACTU</name>
<dbReference type="RefSeq" id="WP_098685615.1">
    <property type="nucleotide sequence ID" value="NZ_NVDU01000003.1"/>
</dbReference>
<protein>
    <submittedName>
        <fullName evidence="1">Uncharacterized protein</fullName>
    </submittedName>
</protein>
<gene>
    <name evidence="1" type="ORF">COK99_01775</name>
</gene>
<evidence type="ECO:0000313" key="2">
    <source>
        <dbReference type="Proteomes" id="UP000223366"/>
    </source>
</evidence>
<comment type="caution">
    <text evidence="1">The sequence shown here is derived from an EMBL/GenBank/DDBJ whole genome shotgun (WGS) entry which is preliminary data.</text>
</comment>
<dbReference type="Proteomes" id="UP000223366">
    <property type="component" value="Unassembled WGS sequence"/>
</dbReference>
<dbReference type="EMBL" id="NVDU01000003">
    <property type="protein sequence ID" value="PFV35777.1"/>
    <property type="molecule type" value="Genomic_DNA"/>
</dbReference>
<dbReference type="AlphaFoldDB" id="A0A9X7GFX2"/>
<evidence type="ECO:0000313" key="1">
    <source>
        <dbReference type="EMBL" id="PFV35777.1"/>
    </source>
</evidence>